<reference evidence="7 8" key="1">
    <citation type="submission" date="2014-06" db="EMBL/GenBank/DDBJ databases">
        <title>Draft genome sequence of Bacillus gaemokensis JCM 15801 (MCCC 1A00707).</title>
        <authorList>
            <person name="Lai Q."/>
            <person name="Liu Y."/>
            <person name="Shao Z."/>
        </authorList>
    </citation>
    <scope>NUCLEOTIDE SEQUENCE [LARGE SCALE GENOMIC DNA]</scope>
    <source>
        <strain evidence="7 8">JCM 15801</strain>
    </source>
</reference>
<accession>A0A073K626</accession>
<dbReference type="Pfam" id="PF13180">
    <property type="entry name" value="PDZ_2"/>
    <property type="match status" value="1"/>
</dbReference>
<evidence type="ECO:0000256" key="5">
    <source>
        <dbReference type="SAM" id="Phobius"/>
    </source>
</evidence>
<dbReference type="PANTHER" id="PTHR43343:SF3">
    <property type="entry name" value="PROTEASE DO-LIKE 8, CHLOROPLASTIC"/>
    <property type="match status" value="1"/>
</dbReference>
<dbReference type="FunFam" id="2.40.10.10:FF:000001">
    <property type="entry name" value="Periplasmic serine protease DegS"/>
    <property type="match status" value="1"/>
</dbReference>
<organism evidence="7 8">
    <name type="scientific">Bacillus gaemokensis</name>
    <dbReference type="NCBI Taxonomy" id="574375"/>
    <lineage>
        <taxon>Bacteria</taxon>
        <taxon>Bacillati</taxon>
        <taxon>Bacillota</taxon>
        <taxon>Bacilli</taxon>
        <taxon>Bacillales</taxon>
        <taxon>Bacillaceae</taxon>
        <taxon>Bacillus</taxon>
        <taxon>Bacillus cereus group</taxon>
    </lineage>
</organism>
<keyword evidence="5" id="KW-1133">Transmembrane helix</keyword>
<keyword evidence="3" id="KW-0378">Hydrolase</keyword>
<dbReference type="InterPro" id="IPR001940">
    <property type="entry name" value="Peptidase_S1C"/>
</dbReference>
<keyword evidence="8" id="KW-1185">Reference proteome</keyword>
<sequence>MGYYDGPNTNEEHSETREIRKTGSKKGYFFTGLVGAVVGAVSISFAAPYMPWVQDNGVAVSSPLSSNSKVEGTVVPVVNKAKNETDLPGMIEGAKDVVVGVFNMQKSVDPFALEQVGKEQQAGSGSGVIYKKAGNKAYIVTNNHVVDGANKLTVKLSNDKTVDAKLVGKDPWLDLAVVEIDGSNINKVATLGDSSKIRAGESAIAIGNPLGFDGSVTEGIISSKEREIPVDINGDQRPDWQAQVIQTDAAINPGNSGGALFNQNGEVIGINSSKIAQQSVEGIGFAIPINVAKPVIESLEKDGTVKRPAMGVGVASLEEVQSYALGQLKLPKDVTSGVILSKIYSVSPAEKAGLEQYDVVVALDGQKVENALQFRKYLYEKKKVGDKIELTFYRNGEKMTKTATLADNSAATN</sequence>
<feature type="domain" description="PDZ" evidence="6">
    <location>
        <begin position="308"/>
        <end position="396"/>
    </location>
</feature>
<evidence type="ECO:0000313" key="7">
    <source>
        <dbReference type="EMBL" id="KEK22000.1"/>
    </source>
</evidence>
<dbReference type="AlphaFoldDB" id="A0A073K626"/>
<dbReference type="eggNOG" id="COG0265">
    <property type="taxonomic scope" value="Bacteria"/>
</dbReference>
<dbReference type="InterPro" id="IPR001478">
    <property type="entry name" value="PDZ"/>
</dbReference>
<gene>
    <name evidence="7" type="ORF">BAGA_22750</name>
</gene>
<dbReference type="PANTHER" id="PTHR43343">
    <property type="entry name" value="PEPTIDASE S12"/>
    <property type="match status" value="1"/>
</dbReference>
<dbReference type="OrthoDB" id="9758917at2"/>
<evidence type="ECO:0000256" key="2">
    <source>
        <dbReference type="ARBA" id="ARBA00022670"/>
    </source>
</evidence>
<dbReference type="GO" id="GO:0006508">
    <property type="term" value="P:proteolysis"/>
    <property type="evidence" value="ECO:0007669"/>
    <property type="project" value="UniProtKB-KW"/>
</dbReference>
<proteinExistence type="inferred from homology"/>
<evidence type="ECO:0000256" key="3">
    <source>
        <dbReference type="ARBA" id="ARBA00022801"/>
    </source>
</evidence>
<dbReference type="Gene3D" id="2.30.42.10">
    <property type="match status" value="1"/>
</dbReference>
<feature type="transmembrane region" description="Helical" evidence="5">
    <location>
        <begin position="27"/>
        <end position="52"/>
    </location>
</feature>
<dbReference type="InterPro" id="IPR051201">
    <property type="entry name" value="Chloro_Bact_Ser_Proteases"/>
</dbReference>
<dbReference type="STRING" id="574375.AZF08_13510"/>
<dbReference type="PRINTS" id="PR00834">
    <property type="entry name" value="PROTEASES2C"/>
</dbReference>
<dbReference type="Gene3D" id="2.40.10.10">
    <property type="entry name" value="Trypsin-like serine proteases"/>
    <property type="match status" value="2"/>
</dbReference>
<dbReference type="SUPFAM" id="SSF50494">
    <property type="entry name" value="Trypsin-like serine proteases"/>
    <property type="match status" value="1"/>
</dbReference>
<dbReference type="InterPro" id="IPR043504">
    <property type="entry name" value="Peptidase_S1_PA_chymotrypsin"/>
</dbReference>
<evidence type="ECO:0000313" key="8">
    <source>
        <dbReference type="Proteomes" id="UP000027778"/>
    </source>
</evidence>
<dbReference type="SUPFAM" id="SSF50156">
    <property type="entry name" value="PDZ domain-like"/>
    <property type="match status" value="1"/>
</dbReference>
<comment type="similarity">
    <text evidence="1">Belongs to the peptidase S1C family.</text>
</comment>
<dbReference type="InterPro" id="IPR036034">
    <property type="entry name" value="PDZ_sf"/>
</dbReference>
<evidence type="ECO:0000256" key="1">
    <source>
        <dbReference type="ARBA" id="ARBA00010541"/>
    </source>
</evidence>
<comment type="caution">
    <text evidence="7">The sequence shown here is derived from an EMBL/GenBank/DDBJ whole genome shotgun (WGS) entry which is preliminary data.</text>
</comment>
<dbReference type="EMBL" id="JOTM01000044">
    <property type="protein sequence ID" value="KEK22000.1"/>
    <property type="molecule type" value="Genomic_DNA"/>
</dbReference>
<name>A0A073K626_9BACI</name>
<keyword evidence="5" id="KW-0472">Membrane</keyword>
<evidence type="ECO:0000256" key="4">
    <source>
        <dbReference type="ARBA" id="ARBA00022825"/>
    </source>
</evidence>
<dbReference type="MEROPS" id="S01.364"/>
<keyword evidence="2 7" id="KW-0645">Protease</keyword>
<dbReference type="SMART" id="SM00228">
    <property type="entry name" value="PDZ"/>
    <property type="match status" value="1"/>
</dbReference>
<dbReference type="RefSeq" id="WP_033678406.1">
    <property type="nucleotide sequence ID" value="NZ_JOTM01000044.1"/>
</dbReference>
<dbReference type="Pfam" id="PF13365">
    <property type="entry name" value="Trypsin_2"/>
    <property type="match status" value="1"/>
</dbReference>
<keyword evidence="4" id="KW-0720">Serine protease</keyword>
<evidence type="ECO:0000259" key="6">
    <source>
        <dbReference type="SMART" id="SM00228"/>
    </source>
</evidence>
<dbReference type="Proteomes" id="UP000027778">
    <property type="component" value="Unassembled WGS sequence"/>
</dbReference>
<dbReference type="InterPro" id="IPR009003">
    <property type="entry name" value="Peptidase_S1_PA"/>
</dbReference>
<protein>
    <submittedName>
        <fullName evidence="7">Serine protease</fullName>
    </submittedName>
</protein>
<keyword evidence="5" id="KW-0812">Transmembrane</keyword>
<dbReference type="GO" id="GO:0004252">
    <property type="term" value="F:serine-type endopeptidase activity"/>
    <property type="evidence" value="ECO:0007669"/>
    <property type="project" value="InterPro"/>
</dbReference>